<accession>A0A232LTL3</accession>
<dbReference type="InterPro" id="IPR014347">
    <property type="entry name" value="Tautomerase/MIF_sf"/>
</dbReference>
<evidence type="ECO:0000313" key="3">
    <source>
        <dbReference type="Proteomes" id="UP000243515"/>
    </source>
</evidence>
<evidence type="ECO:0000259" key="1">
    <source>
        <dbReference type="Pfam" id="PF14832"/>
    </source>
</evidence>
<protein>
    <recommendedName>
        <fullName evidence="1">Tautomerase cis-CaaD-like domain-containing protein</fullName>
    </recommendedName>
</protein>
<organism evidence="2 3">
    <name type="scientific">Elaphomyces granulatus</name>
    <dbReference type="NCBI Taxonomy" id="519963"/>
    <lineage>
        <taxon>Eukaryota</taxon>
        <taxon>Fungi</taxon>
        <taxon>Dikarya</taxon>
        <taxon>Ascomycota</taxon>
        <taxon>Pezizomycotina</taxon>
        <taxon>Eurotiomycetes</taxon>
        <taxon>Eurotiomycetidae</taxon>
        <taxon>Eurotiales</taxon>
        <taxon>Elaphomycetaceae</taxon>
        <taxon>Elaphomyces</taxon>
    </lineage>
</organism>
<feature type="domain" description="Tautomerase cis-CaaD-like" evidence="1">
    <location>
        <begin position="1"/>
        <end position="105"/>
    </location>
</feature>
<reference evidence="2 3" key="1">
    <citation type="journal article" date="2015" name="Environ. Microbiol.">
        <title>Metagenome sequence of Elaphomyces granulatus from sporocarp tissue reveals Ascomycota ectomycorrhizal fingerprints of genome expansion and a Proteobacteria-rich microbiome.</title>
        <authorList>
            <person name="Quandt C.A."/>
            <person name="Kohler A."/>
            <person name="Hesse C.N."/>
            <person name="Sharpton T.J."/>
            <person name="Martin F."/>
            <person name="Spatafora J.W."/>
        </authorList>
    </citation>
    <scope>NUCLEOTIDE SEQUENCE [LARGE SCALE GENOMIC DNA]</scope>
    <source>
        <strain evidence="2 3">OSC145934</strain>
    </source>
</reference>
<sequence>MPLYQVEYTSPLTRSEKNDLAASITRIHQSAYGAPSIFIGITFKDISDVEYYAGSKLVSMNTILLYLWRRSSYNRIFAIVRTGGSRTVADFNKLALALSEAWDDIVVKNDVTIGRAERNLSGVFVLRSIESLMEHGLLLPEVSRCLKISTTCGIPPSADVDIE</sequence>
<dbReference type="Proteomes" id="UP000243515">
    <property type="component" value="Unassembled WGS sequence"/>
</dbReference>
<dbReference type="OrthoDB" id="9981319at2759"/>
<dbReference type="InterPro" id="IPR028116">
    <property type="entry name" value="Cis-CaaD-like"/>
</dbReference>
<dbReference type="Gene3D" id="3.30.429.10">
    <property type="entry name" value="Macrophage Migration Inhibitory Factor"/>
    <property type="match status" value="1"/>
</dbReference>
<dbReference type="AlphaFoldDB" id="A0A232LTL3"/>
<proteinExistence type="predicted"/>
<name>A0A232LTL3_9EURO</name>
<gene>
    <name evidence="2" type="ORF">Egran_04724</name>
</gene>
<evidence type="ECO:0000313" key="2">
    <source>
        <dbReference type="EMBL" id="OXV07511.1"/>
    </source>
</evidence>
<dbReference type="Pfam" id="PF14832">
    <property type="entry name" value="Tautomerase_3"/>
    <property type="match status" value="1"/>
</dbReference>
<comment type="caution">
    <text evidence="2">The sequence shown here is derived from an EMBL/GenBank/DDBJ whole genome shotgun (WGS) entry which is preliminary data.</text>
</comment>
<keyword evidence="3" id="KW-1185">Reference proteome</keyword>
<dbReference type="EMBL" id="NPHW01004796">
    <property type="protein sequence ID" value="OXV07511.1"/>
    <property type="molecule type" value="Genomic_DNA"/>
</dbReference>